<evidence type="ECO:0000313" key="2">
    <source>
        <dbReference type="Proteomes" id="UP000295217"/>
    </source>
</evidence>
<dbReference type="AlphaFoldDB" id="A0A4R5AEE8"/>
<gene>
    <name evidence="1" type="ORF">E1262_10625</name>
</gene>
<evidence type="ECO:0000313" key="1">
    <source>
        <dbReference type="EMBL" id="TDD70095.1"/>
    </source>
</evidence>
<organism evidence="1 2">
    <name type="scientific">Jiangella aurantiaca</name>
    <dbReference type="NCBI Taxonomy" id="2530373"/>
    <lineage>
        <taxon>Bacteria</taxon>
        <taxon>Bacillati</taxon>
        <taxon>Actinomycetota</taxon>
        <taxon>Actinomycetes</taxon>
        <taxon>Jiangellales</taxon>
        <taxon>Jiangellaceae</taxon>
        <taxon>Jiangella</taxon>
    </lineage>
</organism>
<proteinExistence type="predicted"/>
<keyword evidence="2" id="KW-1185">Reference proteome</keyword>
<accession>A0A4R5AEE8</accession>
<dbReference type="Pfam" id="PF12294">
    <property type="entry name" value="DUF3626"/>
    <property type="match status" value="2"/>
</dbReference>
<dbReference type="InterPro" id="IPR022074">
    <property type="entry name" value="DUF3626"/>
</dbReference>
<dbReference type="EMBL" id="SMLB01000011">
    <property type="protein sequence ID" value="TDD70095.1"/>
    <property type="molecule type" value="Genomic_DNA"/>
</dbReference>
<sequence>MTVHFQPDLPVGGADVITALARDGVYRSQFETGVSNGGLTAFRGGDRWRWESRLFGRFYDDRRAADRPKYGSLNHLSDAYGGSPRFGSAHLRLAAHVAERTTFAVPDSVFDPSHFGTADRFALLEMLERYPFDDVLDRYVEAHVHGPIDLRRDVEAIVLDPSYRGTGVERAAGELGCAVEWHPGYGVALEVLARFGRQVGPTP</sequence>
<protein>
    <submittedName>
        <fullName evidence="1">DUF3626 domain-containing protein</fullName>
    </submittedName>
</protein>
<name>A0A4R5AEE8_9ACTN</name>
<dbReference type="OrthoDB" id="3770261at2"/>
<comment type="caution">
    <text evidence="1">The sequence shown here is derived from an EMBL/GenBank/DDBJ whole genome shotgun (WGS) entry which is preliminary data.</text>
</comment>
<dbReference type="Proteomes" id="UP000295217">
    <property type="component" value="Unassembled WGS sequence"/>
</dbReference>
<reference evidence="1 2" key="1">
    <citation type="submission" date="2019-02" db="EMBL/GenBank/DDBJ databases">
        <title>Draft genome sequences of novel Actinobacteria.</title>
        <authorList>
            <person name="Sahin N."/>
            <person name="Ay H."/>
            <person name="Saygin H."/>
        </authorList>
    </citation>
    <scope>NUCLEOTIDE SEQUENCE [LARGE SCALE GENOMIC DNA]</scope>
    <source>
        <strain evidence="1 2">8K307</strain>
    </source>
</reference>